<dbReference type="EMBL" id="JAAAIL010001964">
    <property type="protein sequence ID" value="KAG0262454.1"/>
    <property type="molecule type" value="Genomic_DNA"/>
</dbReference>
<name>A0AAD4D3Y9_9FUNG</name>
<sequence length="422" mass="49391">MDSLNDAVFAFDKTLEIITTSCYWQPKDIDKQEPPEFIVGNSFASWNLPKLRRLNLSNHYYPIFLRIAPDLISRLPQLTHLTLADKRQWYRLSEITYWQAASLMDLEELRMEGTPAISFNPETLRTTRNLIRMEFRMVNIALGPYPYVPPVQELEECFGESLNNSMATISTAINSTTTTPSMSLTKRPIWTWDWDLPMLTSLFLNAQFAYTFQFKMLARTPNLKNIVVDSRSYSRQCQRKIVLSDFLVPGFHHPSLAMMQDKEQQFQEAYASGNKEDNHYIDSSLHIPDNYFAQEWTTDHEGTQEEELETWFKKFDYVELPALDSFILRGTWTMSRRCLAVLFRRVIPNVKNLMMQGPRGYSGKDFVESSWKYLLRLEESYAALNVDSRAMVEEILGMIFTSGGDFYYRFRPSGQKVVYYFR</sequence>
<evidence type="ECO:0000313" key="2">
    <source>
        <dbReference type="Proteomes" id="UP001194580"/>
    </source>
</evidence>
<dbReference type="Proteomes" id="UP001194580">
    <property type="component" value="Unassembled WGS sequence"/>
</dbReference>
<evidence type="ECO:0000313" key="1">
    <source>
        <dbReference type="EMBL" id="KAG0262454.1"/>
    </source>
</evidence>
<reference evidence="1" key="1">
    <citation type="journal article" date="2020" name="Fungal Divers.">
        <title>Resolving the Mortierellaceae phylogeny through synthesis of multi-gene phylogenetics and phylogenomics.</title>
        <authorList>
            <person name="Vandepol N."/>
            <person name="Liber J."/>
            <person name="Desiro A."/>
            <person name="Na H."/>
            <person name="Kennedy M."/>
            <person name="Barry K."/>
            <person name="Grigoriev I.V."/>
            <person name="Miller A.N."/>
            <person name="O'Donnell K."/>
            <person name="Stajich J.E."/>
            <person name="Bonito G."/>
        </authorList>
    </citation>
    <scope>NUCLEOTIDE SEQUENCE</scope>
    <source>
        <strain evidence="1">NRRL 28262</strain>
    </source>
</reference>
<dbReference type="SUPFAM" id="SSF52047">
    <property type="entry name" value="RNI-like"/>
    <property type="match status" value="1"/>
</dbReference>
<proteinExistence type="predicted"/>
<gene>
    <name evidence="1" type="ORF">BGZ95_004023</name>
</gene>
<dbReference type="Gene3D" id="3.80.10.10">
    <property type="entry name" value="Ribonuclease Inhibitor"/>
    <property type="match status" value="1"/>
</dbReference>
<dbReference type="InterPro" id="IPR032675">
    <property type="entry name" value="LRR_dom_sf"/>
</dbReference>
<organism evidence="1 2">
    <name type="scientific">Linnemannia exigua</name>
    <dbReference type="NCBI Taxonomy" id="604196"/>
    <lineage>
        <taxon>Eukaryota</taxon>
        <taxon>Fungi</taxon>
        <taxon>Fungi incertae sedis</taxon>
        <taxon>Mucoromycota</taxon>
        <taxon>Mortierellomycotina</taxon>
        <taxon>Mortierellomycetes</taxon>
        <taxon>Mortierellales</taxon>
        <taxon>Mortierellaceae</taxon>
        <taxon>Linnemannia</taxon>
    </lineage>
</organism>
<keyword evidence="2" id="KW-1185">Reference proteome</keyword>
<accession>A0AAD4D3Y9</accession>
<dbReference type="AlphaFoldDB" id="A0AAD4D3Y9"/>
<comment type="caution">
    <text evidence="1">The sequence shown here is derived from an EMBL/GenBank/DDBJ whole genome shotgun (WGS) entry which is preliminary data.</text>
</comment>
<protein>
    <submittedName>
        <fullName evidence="1">Uncharacterized protein</fullName>
    </submittedName>
</protein>